<dbReference type="Proteomes" id="UP000198504">
    <property type="component" value="Unassembled WGS sequence"/>
</dbReference>
<reference evidence="2" key="1">
    <citation type="submission" date="2016-10" db="EMBL/GenBank/DDBJ databases">
        <authorList>
            <person name="Varghese N."/>
            <person name="Submissions S."/>
        </authorList>
    </citation>
    <scope>NUCLEOTIDE SEQUENCE [LARGE SCALE GENOMIC DNA]</scope>
    <source>
        <strain evidence="2">CGMCC 4.6856</strain>
    </source>
</reference>
<organism evidence="1 2">
    <name type="scientific">Microlunatus flavus</name>
    <dbReference type="NCBI Taxonomy" id="1036181"/>
    <lineage>
        <taxon>Bacteria</taxon>
        <taxon>Bacillati</taxon>
        <taxon>Actinomycetota</taxon>
        <taxon>Actinomycetes</taxon>
        <taxon>Propionibacteriales</taxon>
        <taxon>Propionibacteriaceae</taxon>
        <taxon>Microlunatus</taxon>
    </lineage>
</organism>
<gene>
    <name evidence="1" type="ORF">SAMN05421756_103360</name>
</gene>
<sequence>MDRLRDLTPWLTSDDGAPQPVLILRHSSVLGHGRVVEEGRYDDLLAARGRFVGIFAD</sequence>
<evidence type="ECO:0000313" key="2">
    <source>
        <dbReference type="Proteomes" id="UP000198504"/>
    </source>
</evidence>
<keyword evidence="2" id="KW-1185">Reference proteome</keyword>
<proteinExistence type="predicted"/>
<accession>A0A1H9FSY7</accession>
<dbReference type="EMBL" id="FOFA01000003">
    <property type="protein sequence ID" value="SEQ40618.1"/>
    <property type="molecule type" value="Genomic_DNA"/>
</dbReference>
<evidence type="ECO:0000313" key="1">
    <source>
        <dbReference type="EMBL" id="SEQ40618.1"/>
    </source>
</evidence>
<protein>
    <submittedName>
        <fullName evidence="1">Uncharacterized protein</fullName>
    </submittedName>
</protein>
<dbReference type="AlphaFoldDB" id="A0A1H9FSY7"/>
<name>A0A1H9FSY7_9ACTN</name>